<evidence type="ECO:0000256" key="5">
    <source>
        <dbReference type="ARBA" id="ARBA00023180"/>
    </source>
</evidence>
<keyword evidence="9" id="KW-1185">Reference proteome</keyword>
<protein>
    <recommendedName>
        <fullName evidence="7">Fucosyltransferase</fullName>
        <ecNumber evidence="7">2.4.1.-</ecNumber>
    </recommendedName>
</protein>
<dbReference type="Pfam" id="PF03254">
    <property type="entry name" value="XG_FTase"/>
    <property type="match status" value="1"/>
</dbReference>
<dbReference type="GO" id="GO:0071555">
    <property type="term" value="P:cell wall organization"/>
    <property type="evidence" value="ECO:0007669"/>
    <property type="project" value="UniProtKB-UniRule"/>
</dbReference>
<evidence type="ECO:0000313" key="8">
    <source>
        <dbReference type="EMBL" id="KAK1603637.1"/>
    </source>
</evidence>
<comment type="caution">
    <text evidence="8">The sequence shown here is derived from an EMBL/GenBank/DDBJ whole genome shotgun (WGS) entry which is preliminary data.</text>
</comment>
<dbReference type="PANTHER" id="PTHR31889">
    <property type="entry name" value="FUCOSYLTRANSFERASE 2-RELATED"/>
    <property type="match status" value="1"/>
</dbReference>
<accession>A0AAD8QJM9</accession>
<evidence type="ECO:0000313" key="9">
    <source>
        <dbReference type="Proteomes" id="UP001231189"/>
    </source>
</evidence>
<evidence type="ECO:0000256" key="3">
    <source>
        <dbReference type="ARBA" id="ARBA00022679"/>
    </source>
</evidence>
<evidence type="ECO:0000256" key="7">
    <source>
        <dbReference type="RuleBase" id="RU367004"/>
    </source>
</evidence>
<organism evidence="8 9">
    <name type="scientific">Lolium multiflorum</name>
    <name type="common">Italian ryegrass</name>
    <name type="synonym">Lolium perenne subsp. multiflorum</name>
    <dbReference type="NCBI Taxonomy" id="4521"/>
    <lineage>
        <taxon>Eukaryota</taxon>
        <taxon>Viridiplantae</taxon>
        <taxon>Streptophyta</taxon>
        <taxon>Embryophyta</taxon>
        <taxon>Tracheophyta</taxon>
        <taxon>Spermatophyta</taxon>
        <taxon>Magnoliopsida</taxon>
        <taxon>Liliopsida</taxon>
        <taxon>Poales</taxon>
        <taxon>Poaceae</taxon>
        <taxon>BOP clade</taxon>
        <taxon>Pooideae</taxon>
        <taxon>Poodae</taxon>
        <taxon>Poeae</taxon>
        <taxon>Poeae Chloroplast Group 2 (Poeae type)</taxon>
        <taxon>Loliodinae</taxon>
        <taxon>Loliinae</taxon>
        <taxon>Lolium</taxon>
    </lineage>
</organism>
<dbReference type="Gene3D" id="3.40.50.11340">
    <property type="match status" value="1"/>
</dbReference>
<evidence type="ECO:0000256" key="1">
    <source>
        <dbReference type="ARBA" id="ARBA00010481"/>
    </source>
</evidence>
<evidence type="ECO:0000256" key="6">
    <source>
        <dbReference type="ARBA" id="ARBA00023316"/>
    </source>
</evidence>
<reference evidence="8" key="1">
    <citation type="submission" date="2023-07" db="EMBL/GenBank/DDBJ databases">
        <title>A chromosome-level genome assembly of Lolium multiflorum.</title>
        <authorList>
            <person name="Chen Y."/>
            <person name="Copetti D."/>
            <person name="Kolliker R."/>
            <person name="Studer B."/>
        </authorList>
    </citation>
    <scope>NUCLEOTIDE SEQUENCE</scope>
    <source>
        <strain evidence="8">02402/16</strain>
        <tissue evidence="8">Leaf</tissue>
    </source>
</reference>
<comment type="subcellular location">
    <subcellularLocation>
        <location evidence="7">Golgi apparatus</location>
        <location evidence="7">Golgi stack membrane</location>
        <topology evidence="7">Single-pass type II membrane protein</topology>
    </subcellularLocation>
</comment>
<dbReference type="GO" id="GO:0008107">
    <property type="term" value="F:galactoside 2-alpha-L-fucosyltransferase activity"/>
    <property type="evidence" value="ECO:0007669"/>
    <property type="project" value="InterPro"/>
</dbReference>
<evidence type="ECO:0000256" key="2">
    <source>
        <dbReference type="ARBA" id="ARBA00022676"/>
    </source>
</evidence>
<keyword evidence="7" id="KW-0812">Transmembrane</keyword>
<dbReference type="FunFam" id="3.40.50.11340:FF:000005">
    <property type="entry name" value="Galactoside 2-alpha-L-fucosyltransferase"/>
    <property type="match status" value="1"/>
</dbReference>
<gene>
    <name evidence="8" type="ORF">QYE76_027310</name>
</gene>
<keyword evidence="7" id="KW-0472">Membrane</keyword>
<keyword evidence="2 7" id="KW-0328">Glycosyltransferase</keyword>
<dbReference type="EMBL" id="JAUUTY010000007">
    <property type="protein sequence ID" value="KAK1603637.1"/>
    <property type="molecule type" value="Genomic_DNA"/>
</dbReference>
<keyword evidence="7" id="KW-1133">Transmembrane helix</keyword>
<dbReference type="GO" id="GO:0032580">
    <property type="term" value="C:Golgi cisterna membrane"/>
    <property type="evidence" value="ECO:0007669"/>
    <property type="project" value="UniProtKB-SubCell"/>
</dbReference>
<keyword evidence="3 7" id="KW-0808">Transferase</keyword>
<evidence type="ECO:0000256" key="4">
    <source>
        <dbReference type="ARBA" id="ARBA00023034"/>
    </source>
</evidence>
<dbReference type="GO" id="GO:0042546">
    <property type="term" value="P:cell wall biogenesis"/>
    <property type="evidence" value="ECO:0007669"/>
    <property type="project" value="InterPro"/>
</dbReference>
<feature type="transmembrane region" description="Helical" evidence="7">
    <location>
        <begin position="47"/>
        <end position="67"/>
    </location>
</feature>
<keyword evidence="6 7" id="KW-0961">Cell wall biogenesis/degradation</keyword>
<keyword evidence="5" id="KW-0325">Glycoprotein</keyword>
<comment type="similarity">
    <text evidence="1 7">Belongs to the glycosyltransferase 37 family.</text>
</comment>
<dbReference type="EC" id="2.4.1.-" evidence="7"/>
<dbReference type="PANTHER" id="PTHR31889:SF62">
    <property type="entry name" value="FUCOSYLTRANSFERASE"/>
    <property type="match status" value="1"/>
</dbReference>
<comment type="function">
    <text evidence="7">May be involved in cell wall biosynthesis.</text>
</comment>
<proteinExistence type="inferred from homology"/>
<dbReference type="InterPro" id="IPR004938">
    <property type="entry name" value="XG_FTase"/>
</dbReference>
<dbReference type="GO" id="GO:0009969">
    <property type="term" value="P:xyloglucan biosynthetic process"/>
    <property type="evidence" value="ECO:0007669"/>
    <property type="project" value="TreeGrafter"/>
</dbReference>
<keyword evidence="4 7" id="KW-0333">Golgi apparatus</keyword>
<dbReference type="Proteomes" id="UP001231189">
    <property type="component" value="Unassembled WGS sequence"/>
</dbReference>
<dbReference type="AlphaFoldDB" id="A0AAD8QJM9"/>
<sequence>MYIAVRASDMIDHNKKTDDHPVAEVAWPVRAAAAARRREKKEKMGRACVVLMVCVMALLFLVLFFGGRTGAPAAWHNAAKLTAMCGGIANVSRPRPSGAGADELFGGLLAPGYDRRACRSRYESPRYYKHSPFAASPHLLQKLRDYEARHKKCGPGTPQYAKSVDNLRSGSSNTEAAECRYLVWLPYNGLGNRMLSLLSTFLYALLTDRVLLVRNTDDFTDLFCEPFPDTTWSLPPDFPVANMSQLGVQSDDSYGNLLRHGRISNHLDRAASQPVPPYVYAHLAHGLRVTDQLFYCNDDQIVLAKVTWLLLQNDLYFVPLLYGIAEFEDELRRMFPAKESVSHFLARYLFHPSNSVWGMVTRYHRSYLAHAEEMIGVQVRMFPFATIPADDMYMQILACSRQEGILPEIDDEHEPEPGNTTSAVDSEGAASSNKAILVVSLHADYYERIRWTYYKHGAKGGGGVGVFQPSHEERQERAQRSHNQKALAEIYLLSFSGVLLTTGMSTFGYMSSSLAGLRSTMLMVANNQTVPETPCVRAVSMEPCSHLMNFKVKCKGKTVDKEELARHIKVCEDLPRGIKLVD</sequence>
<name>A0AAD8QJM9_LOLMU</name>